<accession>A0A0P1IP74</accession>
<evidence type="ECO:0000313" key="2">
    <source>
        <dbReference type="EMBL" id="CUK25428.1"/>
    </source>
</evidence>
<organism evidence="2 3">
    <name type="scientific">Cognatishimia activa</name>
    <dbReference type="NCBI Taxonomy" id="1715691"/>
    <lineage>
        <taxon>Bacteria</taxon>
        <taxon>Pseudomonadati</taxon>
        <taxon>Pseudomonadota</taxon>
        <taxon>Alphaproteobacteria</taxon>
        <taxon>Rhodobacterales</taxon>
        <taxon>Paracoccaceae</taxon>
        <taxon>Cognatishimia</taxon>
    </lineage>
</organism>
<dbReference type="EMBL" id="CYUE01000012">
    <property type="protein sequence ID" value="CUK25428.1"/>
    <property type="molecule type" value="Genomic_DNA"/>
</dbReference>
<feature type="domain" description="Hint" evidence="1">
    <location>
        <begin position="149"/>
        <end position="258"/>
    </location>
</feature>
<dbReference type="STRING" id="1715691.TA5113_02705"/>
<keyword evidence="3" id="KW-1185">Reference proteome</keyword>
<dbReference type="AlphaFoldDB" id="A0A0P1IP74"/>
<dbReference type="RefSeq" id="WP_058314509.1">
    <property type="nucleotide sequence ID" value="NZ_CYTO01000024.1"/>
</dbReference>
<evidence type="ECO:0000313" key="3">
    <source>
        <dbReference type="Proteomes" id="UP000051184"/>
    </source>
</evidence>
<protein>
    <submittedName>
        <fullName evidence="2">Hom_end-associated Hint</fullName>
    </submittedName>
</protein>
<reference evidence="3" key="1">
    <citation type="submission" date="2015-09" db="EMBL/GenBank/DDBJ databases">
        <authorList>
            <person name="Rodrigo-Torres Lidia"/>
            <person name="Arahal R.David."/>
        </authorList>
    </citation>
    <scope>NUCLEOTIDE SEQUENCE [LARGE SCALE GENOMIC DNA]</scope>
    <source>
        <strain evidence="3">CECT 5114</strain>
    </source>
</reference>
<dbReference type="Gene3D" id="2.170.16.10">
    <property type="entry name" value="Hedgehog/Intein (Hint) domain"/>
    <property type="match status" value="1"/>
</dbReference>
<dbReference type="SUPFAM" id="SSF51294">
    <property type="entry name" value="Hedgehog/intein (Hint) domain"/>
    <property type="match status" value="1"/>
</dbReference>
<dbReference type="Proteomes" id="UP000051184">
    <property type="component" value="Unassembled WGS sequence"/>
</dbReference>
<dbReference type="InterPro" id="IPR028992">
    <property type="entry name" value="Hedgehog/Intein_dom"/>
</dbReference>
<dbReference type="Pfam" id="PF13403">
    <property type="entry name" value="Hint_2"/>
    <property type="match status" value="1"/>
</dbReference>
<proteinExistence type="predicted"/>
<dbReference type="OrthoDB" id="6305173at2"/>
<dbReference type="SMART" id="SM00306">
    <property type="entry name" value="HintN"/>
    <property type="match status" value="1"/>
</dbReference>
<sequence>MTQAVPHQDRKDQQLPVYRATDFRVVNGANEGDAMSFAAELMLDDIYELRQGCYPAVLAMTPNGDASFKISGRSSIGHQGARLYLDCSLTLMQSAGDTIEALVFVEVDNAGNVAEIYLHALAPLDAKTAYTLVGVDRENAHRRLALSSCVSFTRGTHITMANGVQTRIENLKVGDQVLTRDAGAQEIRWIGRTTVRATGPFAPIVIEAGTLNNHGDLIVNPDHRLFVYQREDKLNAGRAEVMVKARYLLNGDSIYVQNGGFVEYFQILFDNHHIIFAEGIAAETLLVDDKTESVLPKDLGEKFKKSQPGLSAPDQAAVEINERLLLDKDAASLLRRASSR</sequence>
<name>A0A0P1IP74_9RHOB</name>
<evidence type="ECO:0000259" key="1">
    <source>
        <dbReference type="SMART" id="SM00306"/>
    </source>
</evidence>
<dbReference type="InterPro" id="IPR003587">
    <property type="entry name" value="Hint_dom_N"/>
</dbReference>
<gene>
    <name evidence="2" type="ORF">TA5114_01227</name>
</gene>
<dbReference type="InterPro" id="IPR036844">
    <property type="entry name" value="Hint_dom_sf"/>
</dbReference>
<dbReference type="CDD" id="cd00081">
    <property type="entry name" value="Hint"/>
    <property type="match status" value="1"/>
</dbReference>